<dbReference type="GO" id="GO:0004386">
    <property type="term" value="F:helicase activity"/>
    <property type="evidence" value="ECO:0007669"/>
    <property type="project" value="UniProtKB-KW"/>
</dbReference>
<dbReference type="Gene3D" id="1.10.10.160">
    <property type="match status" value="1"/>
</dbReference>
<evidence type="ECO:0000313" key="15">
    <source>
        <dbReference type="Proteomes" id="UP001477870"/>
    </source>
</evidence>
<evidence type="ECO:0000256" key="9">
    <source>
        <dbReference type="ARBA" id="ARBA00034808"/>
    </source>
</evidence>
<accession>A0ABU9T633</accession>
<dbReference type="Gene3D" id="1.10.486.10">
    <property type="entry name" value="PCRA, domain 4"/>
    <property type="match status" value="1"/>
</dbReference>
<evidence type="ECO:0000256" key="7">
    <source>
        <dbReference type="ARBA" id="ARBA00023235"/>
    </source>
</evidence>
<protein>
    <recommendedName>
        <fullName evidence="9">DNA 3'-5' helicase</fullName>
        <ecNumber evidence="9">5.6.2.4</ecNumber>
    </recommendedName>
    <alternativeName>
        <fullName evidence="10">DNA 3'-5' helicase II</fullName>
    </alternativeName>
</protein>
<keyword evidence="3 12" id="KW-0378">Hydrolase</keyword>
<keyword evidence="4 12" id="KW-0347">Helicase</keyword>
<dbReference type="Proteomes" id="UP001477870">
    <property type="component" value="Unassembled WGS sequence"/>
</dbReference>
<dbReference type="PROSITE" id="PS51198">
    <property type="entry name" value="UVRD_HELICASE_ATP_BIND"/>
    <property type="match status" value="1"/>
</dbReference>
<evidence type="ECO:0000256" key="6">
    <source>
        <dbReference type="ARBA" id="ARBA00023125"/>
    </source>
</evidence>
<evidence type="ECO:0000256" key="8">
    <source>
        <dbReference type="ARBA" id="ARBA00034617"/>
    </source>
</evidence>
<dbReference type="InterPro" id="IPR014017">
    <property type="entry name" value="DNA_helicase_UvrD-like_C"/>
</dbReference>
<evidence type="ECO:0000256" key="3">
    <source>
        <dbReference type="ARBA" id="ARBA00022801"/>
    </source>
</evidence>
<comment type="catalytic activity">
    <reaction evidence="11">
        <text>ATP + H2O = ADP + phosphate + H(+)</text>
        <dbReference type="Rhea" id="RHEA:13065"/>
        <dbReference type="ChEBI" id="CHEBI:15377"/>
        <dbReference type="ChEBI" id="CHEBI:15378"/>
        <dbReference type="ChEBI" id="CHEBI:30616"/>
        <dbReference type="ChEBI" id="CHEBI:43474"/>
        <dbReference type="ChEBI" id="CHEBI:456216"/>
        <dbReference type="EC" id="5.6.2.4"/>
    </reaction>
</comment>
<dbReference type="Gene3D" id="3.40.50.300">
    <property type="entry name" value="P-loop containing nucleotide triphosphate hydrolases"/>
    <property type="match status" value="2"/>
</dbReference>
<organism evidence="14 15">
    <name type="scientific">Ahrensia kielensis</name>
    <dbReference type="NCBI Taxonomy" id="76980"/>
    <lineage>
        <taxon>Bacteria</taxon>
        <taxon>Pseudomonadati</taxon>
        <taxon>Pseudomonadota</taxon>
        <taxon>Alphaproteobacteria</taxon>
        <taxon>Hyphomicrobiales</taxon>
        <taxon>Ahrensiaceae</taxon>
        <taxon>Ahrensia</taxon>
    </lineage>
</organism>
<dbReference type="SUPFAM" id="SSF52540">
    <property type="entry name" value="P-loop containing nucleoside triphosphate hydrolases"/>
    <property type="match status" value="1"/>
</dbReference>
<dbReference type="InterPro" id="IPR000212">
    <property type="entry name" value="DNA_helicase_UvrD/REP"/>
</dbReference>
<evidence type="ECO:0000256" key="12">
    <source>
        <dbReference type="PROSITE-ProRule" id="PRU00560"/>
    </source>
</evidence>
<evidence type="ECO:0000256" key="1">
    <source>
        <dbReference type="ARBA" id="ARBA00009922"/>
    </source>
</evidence>
<evidence type="ECO:0000313" key="14">
    <source>
        <dbReference type="EMBL" id="MEM5501224.1"/>
    </source>
</evidence>
<evidence type="ECO:0000256" key="5">
    <source>
        <dbReference type="ARBA" id="ARBA00022840"/>
    </source>
</evidence>
<evidence type="ECO:0000256" key="10">
    <source>
        <dbReference type="ARBA" id="ARBA00034923"/>
    </source>
</evidence>
<keyword evidence="7" id="KW-0413">Isomerase</keyword>
<evidence type="ECO:0000256" key="4">
    <source>
        <dbReference type="ARBA" id="ARBA00022806"/>
    </source>
</evidence>
<keyword evidence="5 12" id="KW-0067">ATP-binding</keyword>
<keyword evidence="6" id="KW-0238">DNA-binding</keyword>
<comment type="caution">
    <text evidence="14">The sequence shown here is derived from an EMBL/GenBank/DDBJ whole genome shotgun (WGS) entry which is preliminary data.</text>
</comment>
<evidence type="ECO:0000259" key="13">
    <source>
        <dbReference type="PROSITE" id="PS51198"/>
    </source>
</evidence>
<dbReference type="InterPro" id="IPR027417">
    <property type="entry name" value="P-loop_NTPase"/>
</dbReference>
<dbReference type="Pfam" id="PF00580">
    <property type="entry name" value="UvrD-helicase"/>
    <property type="match status" value="1"/>
</dbReference>
<evidence type="ECO:0000256" key="2">
    <source>
        <dbReference type="ARBA" id="ARBA00022741"/>
    </source>
</evidence>
<dbReference type="InterPro" id="IPR014016">
    <property type="entry name" value="UvrD-like_ATP-bd"/>
</dbReference>
<comment type="similarity">
    <text evidence="1">Belongs to the helicase family. UvrD subfamily.</text>
</comment>
<dbReference type="EC" id="5.6.2.4" evidence="9"/>
<sequence length="635" mass="72440">MTINLSSLQREIVELPIGGAVQVQASAGAGKTRVLTERIRRIRSERVREGVIGLTFTNKAADEMLERLQSLEGDTDTLWIGTIHSIAQSILEQYGHVIGLPANFQILERDQDRMEIFLQSLRDDGTNIDEYLNVDDSNEKKNRTRVIQGYMNGFSQIKREMLNEEEIAEKFSENPGIDKAYRDYQSALILSNGIDYEDIIVFAHRILLTNEWVADIYRARYKHVFVDEAQDLNKIQYEFVKAFCGEKIKSVFMVGDPDQMIYGFNGSSSEYLCSNFVRDFSPATYKLTENFRSTKAIIRAANTLKPNSQKESEFALDGCVRLTDATDEKGEAEFICNTIKQLLKLKTHDDIEGDITLQKMVVIARNRFIFDNLSKVLTEQKIEFHLRKGEHSLESSSIFGQLLDLGIRLKINPKDWVSEKKLCSLLKIESHSEWGGEKKLSEIAKDKFGLISALTGIYASLLMHIDSLDLSSPNIRKLVETFRSVLSDSSSLHNEDAFKLELELSIRELESFGTSWTRFKKLGKGETLSAFRNSSSLGQLNADVQNDGLMLSTVHTMKGLERDIVFLMGMAEGVFPDYRATIPSKIEEEKNLAFVAFTRARRWLFITYPNERTMPWGNTRRLTKSRFLEKIKSTH</sequence>
<dbReference type="Pfam" id="PF13361">
    <property type="entry name" value="UvrD_C"/>
    <property type="match status" value="1"/>
</dbReference>
<dbReference type="PANTHER" id="PTHR11070:SF2">
    <property type="entry name" value="ATP-DEPENDENT DNA HELICASE SRS2"/>
    <property type="match status" value="1"/>
</dbReference>
<proteinExistence type="inferred from homology"/>
<keyword evidence="2 12" id="KW-0547">Nucleotide-binding</keyword>
<dbReference type="InterPro" id="IPR013986">
    <property type="entry name" value="DExx_box_DNA_helicase_dom_sf"/>
</dbReference>
<reference evidence="14 15" key="1">
    <citation type="submission" date="2024-03" db="EMBL/GenBank/DDBJ databases">
        <title>Community enrichment and isolation of bacterial strains for fucoidan degradation.</title>
        <authorList>
            <person name="Sichert A."/>
        </authorList>
    </citation>
    <scope>NUCLEOTIDE SEQUENCE [LARGE SCALE GENOMIC DNA]</scope>
    <source>
        <strain evidence="14 15">AS62</strain>
    </source>
</reference>
<keyword evidence="15" id="KW-1185">Reference proteome</keyword>
<dbReference type="EMBL" id="JBBMQO010000003">
    <property type="protein sequence ID" value="MEM5501224.1"/>
    <property type="molecule type" value="Genomic_DNA"/>
</dbReference>
<comment type="catalytic activity">
    <reaction evidence="8">
        <text>Couples ATP hydrolysis with the unwinding of duplex DNA by translocating in the 3'-5' direction.</text>
        <dbReference type="EC" id="5.6.2.4"/>
    </reaction>
</comment>
<feature type="domain" description="UvrD-like helicase ATP-binding" evidence="13">
    <location>
        <begin position="4"/>
        <end position="294"/>
    </location>
</feature>
<feature type="binding site" evidence="12">
    <location>
        <begin position="25"/>
        <end position="32"/>
    </location>
    <ligand>
        <name>ATP</name>
        <dbReference type="ChEBI" id="CHEBI:30616"/>
    </ligand>
</feature>
<dbReference type="PANTHER" id="PTHR11070">
    <property type="entry name" value="UVRD / RECB / PCRA DNA HELICASE FAMILY MEMBER"/>
    <property type="match status" value="1"/>
</dbReference>
<dbReference type="RefSeq" id="WP_342847763.1">
    <property type="nucleotide sequence ID" value="NZ_JBBMQO010000003.1"/>
</dbReference>
<dbReference type="GO" id="GO:0016787">
    <property type="term" value="F:hydrolase activity"/>
    <property type="evidence" value="ECO:0007669"/>
    <property type="project" value="UniProtKB-KW"/>
</dbReference>
<gene>
    <name evidence="14" type="ORF">WNY59_06440</name>
</gene>
<dbReference type="CDD" id="cd17932">
    <property type="entry name" value="DEXQc_UvrD"/>
    <property type="match status" value="1"/>
</dbReference>
<evidence type="ECO:0000256" key="11">
    <source>
        <dbReference type="ARBA" id="ARBA00048988"/>
    </source>
</evidence>
<name>A0ABU9T633_9HYPH</name>